<gene>
    <name evidence="2" type="ORF">FHR38_000338</name>
</gene>
<reference evidence="2 3" key="1">
    <citation type="submission" date="2020-08" db="EMBL/GenBank/DDBJ databases">
        <title>Sequencing the genomes of 1000 actinobacteria strains.</title>
        <authorList>
            <person name="Klenk H.-P."/>
        </authorList>
    </citation>
    <scope>NUCLEOTIDE SEQUENCE [LARGE SCALE GENOMIC DNA]</scope>
    <source>
        <strain evidence="2 3">DSM 45886</strain>
    </source>
</reference>
<dbReference type="EMBL" id="JACHJW010000001">
    <property type="protein sequence ID" value="MBB4956605.1"/>
    <property type="molecule type" value="Genomic_DNA"/>
</dbReference>
<organism evidence="2 3">
    <name type="scientific">Micromonospora polyrhachis</name>
    <dbReference type="NCBI Taxonomy" id="1282883"/>
    <lineage>
        <taxon>Bacteria</taxon>
        <taxon>Bacillati</taxon>
        <taxon>Actinomycetota</taxon>
        <taxon>Actinomycetes</taxon>
        <taxon>Micromonosporales</taxon>
        <taxon>Micromonosporaceae</taxon>
        <taxon>Micromonospora</taxon>
    </lineage>
</organism>
<dbReference type="GO" id="GO:0032259">
    <property type="term" value="P:methylation"/>
    <property type="evidence" value="ECO:0007669"/>
    <property type="project" value="UniProtKB-KW"/>
</dbReference>
<feature type="compositionally biased region" description="Polar residues" evidence="1">
    <location>
        <begin position="1"/>
        <end position="11"/>
    </location>
</feature>
<feature type="region of interest" description="Disordered" evidence="1">
    <location>
        <begin position="1"/>
        <end position="172"/>
    </location>
</feature>
<keyword evidence="2" id="KW-0808">Transferase</keyword>
<dbReference type="GO" id="GO:0003886">
    <property type="term" value="F:DNA (cytosine-5-)-methyltransferase activity"/>
    <property type="evidence" value="ECO:0007669"/>
    <property type="project" value="UniProtKB-EC"/>
</dbReference>
<dbReference type="AlphaFoldDB" id="A0A7W7SKR4"/>
<dbReference type="Proteomes" id="UP000578819">
    <property type="component" value="Unassembled WGS sequence"/>
</dbReference>
<protein>
    <submittedName>
        <fullName evidence="2">DNA (Cytosine-5)-methyltransferase 1</fullName>
        <ecNumber evidence="2">2.1.1.37</ecNumber>
    </submittedName>
</protein>
<evidence type="ECO:0000256" key="1">
    <source>
        <dbReference type="SAM" id="MobiDB-lite"/>
    </source>
</evidence>
<keyword evidence="2" id="KW-0489">Methyltransferase</keyword>
<evidence type="ECO:0000313" key="2">
    <source>
        <dbReference type="EMBL" id="MBB4956605.1"/>
    </source>
</evidence>
<evidence type="ECO:0000313" key="3">
    <source>
        <dbReference type="Proteomes" id="UP000578819"/>
    </source>
</evidence>
<sequence>MAYGSNMSPSPGATRRPSLAGVATRLLPTPTASGGTGYMSGNNRDTWRPTLESAVQGYQPHPRGKPPGPQAPVPTGAAGRTLTDGARLLPTPRASDTGTPGRRAGAGWRPPLSQVLLPTPRATDGTRGCPGQRGSHGDLTLPSAAVRVPAQPPPTPRASDTRGPGRHSDGGMDLRTTVAGLGQPNADRWGVYADAVARWELLLGRPVPEPTQPGRHGKPVLAPPFVEWLMGLDEHWVTDPGLGLPRTAALRVLGNGVVPQQTAIAPRLLLCPHRWQVPT</sequence>
<accession>A0A7W7SKR4</accession>
<proteinExistence type="predicted"/>
<keyword evidence="3" id="KW-1185">Reference proteome</keyword>
<name>A0A7W7SKR4_9ACTN</name>
<dbReference type="RefSeq" id="WP_312881716.1">
    <property type="nucleotide sequence ID" value="NZ_JACHJW010000001.1"/>
</dbReference>
<dbReference type="EC" id="2.1.1.37" evidence="2"/>
<comment type="caution">
    <text evidence="2">The sequence shown here is derived from an EMBL/GenBank/DDBJ whole genome shotgun (WGS) entry which is preliminary data.</text>
</comment>